<dbReference type="Gene3D" id="2.40.50.120">
    <property type="match status" value="1"/>
</dbReference>
<evidence type="ECO:0008006" key="8">
    <source>
        <dbReference type="Google" id="ProtNLM"/>
    </source>
</evidence>
<name>A0AAN5D581_9BILA</name>
<dbReference type="GO" id="GO:0008191">
    <property type="term" value="F:metalloendopeptidase inhibitor activity"/>
    <property type="evidence" value="ECO:0007669"/>
    <property type="project" value="InterPro"/>
</dbReference>
<dbReference type="GO" id="GO:0005615">
    <property type="term" value="C:extracellular space"/>
    <property type="evidence" value="ECO:0007669"/>
    <property type="project" value="TreeGrafter"/>
</dbReference>
<evidence type="ECO:0000313" key="7">
    <source>
        <dbReference type="Proteomes" id="UP001328107"/>
    </source>
</evidence>
<dbReference type="SUPFAM" id="SSF50242">
    <property type="entry name" value="TIMP-like"/>
    <property type="match status" value="1"/>
</dbReference>
<dbReference type="Pfam" id="PF00965">
    <property type="entry name" value="TIMP"/>
    <property type="match status" value="1"/>
</dbReference>
<feature type="signal peptide" evidence="5">
    <location>
        <begin position="1"/>
        <end position="16"/>
    </location>
</feature>
<evidence type="ECO:0000256" key="3">
    <source>
        <dbReference type="PIRSR" id="PIRSR601820-1"/>
    </source>
</evidence>
<dbReference type="GO" id="GO:0031012">
    <property type="term" value="C:extracellular matrix"/>
    <property type="evidence" value="ECO:0007669"/>
    <property type="project" value="TreeGrafter"/>
</dbReference>
<keyword evidence="3" id="KW-0862">Zinc</keyword>
<evidence type="ECO:0000256" key="1">
    <source>
        <dbReference type="ARBA" id="ARBA00004613"/>
    </source>
</evidence>
<dbReference type="GO" id="GO:0046872">
    <property type="term" value="F:metal ion binding"/>
    <property type="evidence" value="ECO:0007669"/>
    <property type="project" value="UniProtKB-KW"/>
</dbReference>
<feature type="non-terminal residue" evidence="6">
    <location>
        <position position="117"/>
    </location>
</feature>
<comment type="caution">
    <text evidence="6">The sequence shown here is derived from an EMBL/GenBank/DDBJ whole genome shotgun (WGS) entry which is preliminary data.</text>
</comment>
<dbReference type="AlphaFoldDB" id="A0AAN5D581"/>
<dbReference type="InterPro" id="IPR008993">
    <property type="entry name" value="TIMP-like_OB-fold"/>
</dbReference>
<sequence>LFVIYLAAAAAVAVDACSCMPETAEQVFSKADWVSRVLVEKSVRVPKYNITRTGWNFQPWNTQIIYAVRHIDVYKSRNSTLPTQIRTAADSAMCGVSLRVGQHLFLAGTFSSNFFEL</sequence>
<dbReference type="GO" id="GO:0002020">
    <property type="term" value="F:protease binding"/>
    <property type="evidence" value="ECO:0007669"/>
    <property type="project" value="TreeGrafter"/>
</dbReference>
<dbReference type="Proteomes" id="UP001328107">
    <property type="component" value="Unassembled WGS sequence"/>
</dbReference>
<dbReference type="GO" id="GO:0051045">
    <property type="term" value="P:negative regulation of membrane protein ectodomain proteolysis"/>
    <property type="evidence" value="ECO:0007669"/>
    <property type="project" value="TreeGrafter"/>
</dbReference>
<gene>
    <name evidence="6" type="ORF">PMAYCL1PPCAC_26824</name>
</gene>
<protein>
    <recommendedName>
        <fullName evidence="8">NTR domain-containing protein</fullName>
    </recommendedName>
</protein>
<accession>A0AAN5D581</accession>
<comment type="subcellular location">
    <subcellularLocation>
        <location evidence="1">Secreted</location>
    </subcellularLocation>
</comment>
<evidence type="ECO:0000256" key="4">
    <source>
        <dbReference type="PIRSR" id="PIRSR601820-3"/>
    </source>
</evidence>
<keyword evidence="4" id="KW-1015">Disulfide bond</keyword>
<evidence type="ECO:0000256" key="5">
    <source>
        <dbReference type="SAM" id="SignalP"/>
    </source>
</evidence>
<evidence type="ECO:0000256" key="2">
    <source>
        <dbReference type="ARBA" id="ARBA00022525"/>
    </source>
</evidence>
<keyword evidence="3" id="KW-0479">Metal-binding</keyword>
<feature type="binding site" evidence="3">
    <location>
        <position position="17"/>
    </location>
    <ligand>
        <name>Zn(2+)</name>
        <dbReference type="ChEBI" id="CHEBI:29105"/>
        <note>ligand shared with metalloproteinase partner</note>
    </ligand>
</feature>
<dbReference type="EMBL" id="BTRK01000006">
    <property type="protein sequence ID" value="GMR56629.1"/>
    <property type="molecule type" value="Genomic_DNA"/>
</dbReference>
<keyword evidence="2" id="KW-0964">Secreted</keyword>
<dbReference type="PANTHER" id="PTHR11844:SF25">
    <property type="entry name" value="NTR DOMAIN-CONTAINING PROTEIN"/>
    <property type="match status" value="1"/>
</dbReference>
<dbReference type="PANTHER" id="PTHR11844">
    <property type="entry name" value="METALLOPROTEASE INHIBITOR"/>
    <property type="match status" value="1"/>
</dbReference>
<dbReference type="InterPro" id="IPR001820">
    <property type="entry name" value="TIMP"/>
</dbReference>
<feature type="chain" id="PRO_5042915631" description="NTR domain-containing protein" evidence="5">
    <location>
        <begin position="17"/>
        <end position="117"/>
    </location>
</feature>
<reference evidence="7" key="1">
    <citation type="submission" date="2022-10" db="EMBL/GenBank/DDBJ databases">
        <title>Genome assembly of Pristionchus species.</title>
        <authorList>
            <person name="Yoshida K."/>
            <person name="Sommer R.J."/>
        </authorList>
    </citation>
    <scope>NUCLEOTIDE SEQUENCE [LARGE SCALE GENOMIC DNA]</scope>
    <source>
        <strain evidence="7">RS5460</strain>
    </source>
</reference>
<evidence type="ECO:0000313" key="6">
    <source>
        <dbReference type="EMBL" id="GMR56629.1"/>
    </source>
</evidence>
<feature type="non-terminal residue" evidence="6">
    <location>
        <position position="1"/>
    </location>
</feature>
<keyword evidence="5" id="KW-0732">Signal</keyword>
<keyword evidence="7" id="KW-1185">Reference proteome</keyword>
<organism evidence="6 7">
    <name type="scientific">Pristionchus mayeri</name>
    <dbReference type="NCBI Taxonomy" id="1317129"/>
    <lineage>
        <taxon>Eukaryota</taxon>
        <taxon>Metazoa</taxon>
        <taxon>Ecdysozoa</taxon>
        <taxon>Nematoda</taxon>
        <taxon>Chromadorea</taxon>
        <taxon>Rhabditida</taxon>
        <taxon>Rhabditina</taxon>
        <taxon>Diplogasteromorpha</taxon>
        <taxon>Diplogasteroidea</taxon>
        <taxon>Neodiplogasteridae</taxon>
        <taxon>Pristionchus</taxon>
    </lineage>
</organism>
<proteinExistence type="predicted"/>
<feature type="disulfide bond" evidence="4">
    <location>
        <begin position="17"/>
        <end position="94"/>
    </location>
</feature>